<dbReference type="CDD" id="cd06223">
    <property type="entry name" value="PRTases_typeI"/>
    <property type="match status" value="1"/>
</dbReference>
<dbReference type="AlphaFoldDB" id="A0A660KYC2"/>
<comment type="catalytic activity">
    <reaction evidence="15">
        <text>IMP + diphosphate = hypoxanthine + 5-phospho-alpha-D-ribose 1-diphosphate</text>
        <dbReference type="Rhea" id="RHEA:17973"/>
        <dbReference type="ChEBI" id="CHEBI:17368"/>
        <dbReference type="ChEBI" id="CHEBI:33019"/>
        <dbReference type="ChEBI" id="CHEBI:58017"/>
        <dbReference type="ChEBI" id="CHEBI:58053"/>
        <dbReference type="EC" id="2.4.2.8"/>
    </reaction>
    <physiologicalReaction direction="right-to-left" evidence="15">
        <dbReference type="Rhea" id="RHEA:17975"/>
    </physiologicalReaction>
</comment>
<dbReference type="GO" id="GO:0052657">
    <property type="term" value="F:guanine phosphoribosyltransferase activity"/>
    <property type="evidence" value="ECO:0007669"/>
    <property type="project" value="UniProtKB-ARBA"/>
</dbReference>
<dbReference type="InterPro" id="IPR050408">
    <property type="entry name" value="HGPRT"/>
</dbReference>
<evidence type="ECO:0000256" key="1">
    <source>
        <dbReference type="ARBA" id="ARBA00001946"/>
    </source>
</evidence>
<evidence type="ECO:0000256" key="4">
    <source>
        <dbReference type="ARBA" id="ARBA00004669"/>
    </source>
</evidence>
<evidence type="ECO:0000256" key="15">
    <source>
        <dbReference type="ARBA" id="ARBA00049402"/>
    </source>
</evidence>
<keyword evidence="19" id="KW-1185">Reference proteome</keyword>
<comment type="subcellular location">
    <subcellularLocation>
        <location evidence="3 16">Cytoplasm</location>
    </subcellularLocation>
</comment>
<evidence type="ECO:0000256" key="12">
    <source>
        <dbReference type="ARBA" id="ARBA00022741"/>
    </source>
</evidence>
<evidence type="ECO:0000256" key="9">
    <source>
        <dbReference type="ARBA" id="ARBA00022679"/>
    </source>
</evidence>
<dbReference type="InterPro" id="IPR029057">
    <property type="entry name" value="PRTase-like"/>
</dbReference>
<keyword evidence="9 16" id="KW-0808">Transferase</keyword>
<evidence type="ECO:0000259" key="17">
    <source>
        <dbReference type="Pfam" id="PF00156"/>
    </source>
</evidence>
<keyword evidence="12 16" id="KW-0547">Nucleotide-binding</keyword>
<comment type="function">
    <text evidence="2">Purine salvage pathway enzyme that catalyzes the transfer of the ribosyl-5-phosphate group from 5-phospho-alpha-D-ribose 1-diphosphate (PRPP) to the N9 position of the 6-oxopurines hypoxanthine and guanine to form the corresponding ribonucleotides IMP (inosine 5'-monophosphate) and GMP (guanosine 5'-monophosphate), with the release of PPi.</text>
</comment>
<keyword evidence="13 16" id="KW-0460">Magnesium</keyword>
<dbReference type="GO" id="GO:0006178">
    <property type="term" value="P:guanine salvage"/>
    <property type="evidence" value="ECO:0007669"/>
    <property type="project" value="TreeGrafter"/>
</dbReference>
<dbReference type="FunFam" id="3.40.50.2020:FF:000006">
    <property type="entry name" value="Hypoxanthine phosphoribosyltransferase"/>
    <property type="match status" value="1"/>
</dbReference>
<gene>
    <name evidence="18" type="ORF">C7438_1024</name>
</gene>
<dbReference type="Pfam" id="PF00156">
    <property type="entry name" value="Pribosyltran"/>
    <property type="match status" value="1"/>
</dbReference>
<dbReference type="GO" id="GO:0032263">
    <property type="term" value="P:GMP salvage"/>
    <property type="evidence" value="ECO:0007669"/>
    <property type="project" value="TreeGrafter"/>
</dbReference>
<protein>
    <recommendedName>
        <fullName evidence="16">Hypoxanthine phosphoribosyltransferase</fullName>
        <ecNumber evidence="16">2.4.2.8</ecNumber>
    </recommendedName>
</protein>
<dbReference type="UniPathway" id="UPA00591">
    <property type="reaction ID" value="UER00648"/>
</dbReference>
<comment type="catalytic activity">
    <reaction evidence="14">
        <text>GMP + diphosphate = guanine + 5-phospho-alpha-D-ribose 1-diphosphate</text>
        <dbReference type="Rhea" id="RHEA:25424"/>
        <dbReference type="ChEBI" id="CHEBI:16235"/>
        <dbReference type="ChEBI" id="CHEBI:33019"/>
        <dbReference type="ChEBI" id="CHEBI:58017"/>
        <dbReference type="ChEBI" id="CHEBI:58115"/>
        <dbReference type="EC" id="2.4.2.8"/>
    </reaction>
    <physiologicalReaction direction="right-to-left" evidence="14">
        <dbReference type="Rhea" id="RHEA:25426"/>
    </physiologicalReaction>
</comment>
<comment type="pathway">
    <text evidence="5">Purine metabolism; GMP biosynthesis via salvage pathway; GMP from guanine: step 1/1.</text>
</comment>
<comment type="pathway">
    <text evidence="4 16">Purine metabolism; IMP biosynthesis via salvage pathway; IMP from hypoxanthine: step 1/1.</text>
</comment>
<evidence type="ECO:0000256" key="8">
    <source>
        <dbReference type="ARBA" id="ARBA00022676"/>
    </source>
</evidence>
<dbReference type="EC" id="2.4.2.8" evidence="16"/>
<evidence type="ECO:0000256" key="3">
    <source>
        <dbReference type="ARBA" id="ARBA00004496"/>
    </source>
</evidence>
<dbReference type="Gene3D" id="3.40.50.2020">
    <property type="match status" value="1"/>
</dbReference>
<feature type="domain" description="Phosphoribosyltransferase" evidence="17">
    <location>
        <begin position="15"/>
        <end position="162"/>
    </location>
</feature>
<evidence type="ECO:0000256" key="10">
    <source>
        <dbReference type="ARBA" id="ARBA00022723"/>
    </source>
</evidence>
<dbReference type="GO" id="GO:0032264">
    <property type="term" value="P:IMP salvage"/>
    <property type="evidence" value="ECO:0007669"/>
    <property type="project" value="UniProtKB-UniPathway"/>
</dbReference>
<evidence type="ECO:0000313" key="19">
    <source>
        <dbReference type="Proteomes" id="UP000267019"/>
    </source>
</evidence>
<comment type="similarity">
    <text evidence="6 16">Belongs to the purine/pyrimidine phosphoribosyltransferase family.</text>
</comment>
<dbReference type="PANTHER" id="PTHR43340">
    <property type="entry name" value="HYPOXANTHINE-GUANINE PHOSPHORIBOSYLTRANSFERASE"/>
    <property type="match status" value="1"/>
</dbReference>
<evidence type="ECO:0000256" key="7">
    <source>
        <dbReference type="ARBA" id="ARBA00022490"/>
    </source>
</evidence>
<name>A0A660KYC2_9BACL</name>
<evidence type="ECO:0000256" key="6">
    <source>
        <dbReference type="ARBA" id="ARBA00008391"/>
    </source>
</evidence>
<dbReference type="RefSeq" id="WP_121444274.1">
    <property type="nucleotide sequence ID" value="NZ_RBIJ01000002.1"/>
</dbReference>
<dbReference type="GO" id="GO:0004422">
    <property type="term" value="F:hypoxanthine phosphoribosyltransferase activity"/>
    <property type="evidence" value="ECO:0007669"/>
    <property type="project" value="InterPro"/>
</dbReference>
<keyword evidence="10 16" id="KW-0479">Metal-binding</keyword>
<keyword evidence="7 16" id="KW-0963">Cytoplasm</keyword>
<evidence type="ECO:0000313" key="18">
    <source>
        <dbReference type="EMBL" id="RKQ85619.1"/>
    </source>
</evidence>
<accession>A0A660KYC2</accession>
<dbReference type="PANTHER" id="PTHR43340:SF1">
    <property type="entry name" value="HYPOXANTHINE PHOSPHORIBOSYLTRANSFERASE"/>
    <property type="match status" value="1"/>
</dbReference>
<keyword evidence="8 16" id="KW-0328">Glycosyltransferase</keyword>
<evidence type="ECO:0000256" key="5">
    <source>
        <dbReference type="ARBA" id="ARBA00004676"/>
    </source>
</evidence>
<dbReference type="InterPro" id="IPR000836">
    <property type="entry name" value="PRTase_dom"/>
</dbReference>
<dbReference type="NCBIfam" id="TIGR01203">
    <property type="entry name" value="HGPRTase"/>
    <property type="match status" value="1"/>
</dbReference>
<evidence type="ECO:0000256" key="2">
    <source>
        <dbReference type="ARBA" id="ARBA00002049"/>
    </source>
</evidence>
<proteinExistence type="inferred from homology"/>
<dbReference type="OrthoDB" id="9802824at2"/>
<keyword evidence="11 16" id="KW-0660">Purine salvage</keyword>
<evidence type="ECO:0000256" key="16">
    <source>
        <dbReference type="RuleBase" id="RU364099"/>
    </source>
</evidence>
<evidence type="ECO:0000256" key="11">
    <source>
        <dbReference type="ARBA" id="ARBA00022726"/>
    </source>
</evidence>
<evidence type="ECO:0000256" key="13">
    <source>
        <dbReference type="ARBA" id="ARBA00022842"/>
    </source>
</evidence>
<sequence>MESLLDDIQSVLYSAEDIRRRVKELGAELSSWYRDEVPLVVGILKGASYFLADLTREMPIPLEIDYMVVSSYGTSTRSSGVVRILKDLDYDISGRHVLLVEDIIDTGLTLRYLVDILARRNPKSLKIVTLLDKPARRKVDLVPDLVGFTAPDEFLVGYGLDYAERYRNLPFVGILKSRVYAEQR</sequence>
<dbReference type="GO" id="GO:0006166">
    <property type="term" value="P:purine ribonucleoside salvage"/>
    <property type="evidence" value="ECO:0007669"/>
    <property type="project" value="UniProtKB-KW"/>
</dbReference>
<dbReference type="GO" id="GO:0000166">
    <property type="term" value="F:nucleotide binding"/>
    <property type="evidence" value="ECO:0007669"/>
    <property type="project" value="UniProtKB-KW"/>
</dbReference>
<dbReference type="Proteomes" id="UP000267019">
    <property type="component" value="Unassembled WGS sequence"/>
</dbReference>
<dbReference type="SUPFAM" id="SSF53271">
    <property type="entry name" value="PRTase-like"/>
    <property type="match status" value="1"/>
</dbReference>
<dbReference type="GO" id="GO:0000287">
    <property type="term" value="F:magnesium ion binding"/>
    <property type="evidence" value="ECO:0007669"/>
    <property type="project" value="TreeGrafter"/>
</dbReference>
<comment type="caution">
    <text evidence="18">The sequence shown here is derived from an EMBL/GenBank/DDBJ whole genome shotgun (WGS) entry which is preliminary data.</text>
</comment>
<dbReference type="GO" id="GO:0046100">
    <property type="term" value="P:hypoxanthine metabolic process"/>
    <property type="evidence" value="ECO:0007669"/>
    <property type="project" value="TreeGrafter"/>
</dbReference>
<comment type="cofactor">
    <cofactor evidence="1 16">
        <name>Mg(2+)</name>
        <dbReference type="ChEBI" id="CHEBI:18420"/>
    </cofactor>
</comment>
<dbReference type="InterPro" id="IPR005904">
    <property type="entry name" value="Hxn_phspho_trans"/>
</dbReference>
<reference evidence="18 19" key="1">
    <citation type="submission" date="2018-10" db="EMBL/GenBank/DDBJ databases">
        <title>Genomic Encyclopedia of Type Strains, Phase IV (KMG-IV): sequencing the most valuable type-strain genomes for metagenomic binning, comparative biology and taxonomic classification.</title>
        <authorList>
            <person name="Goeker M."/>
        </authorList>
    </citation>
    <scope>NUCLEOTIDE SEQUENCE [LARGE SCALE GENOMIC DNA]</scope>
    <source>
        <strain evidence="18 19">DSM 22653</strain>
    </source>
</reference>
<dbReference type="EMBL" id="RBIJ01000002">
    <property type="protein sequence ID" value="RKQ85619.1"/>
    <property type="molecule type" value="Genomic_DNA"/>
</dbReference>
<evidence type="ECO:0000256" key="14">
    <source>
        <dbReference type="ARBA" id="ARBA00048811"/>
    </source>
</evidence>
<dbReference type="GO" id="GO:0005829">
    <property type="term" value="C:cytosol"/>
    <property type="evidence" value="ECO:0007669"/>
    <property type="project" value="TreeGrafter"/>
</dbReference>
<organism evidence="18 19">
    <name type="scientific">Brockia lithotrophica</name>
    <dbReference type="NCBI Taxonomy" id="933949"/>
    <lineage>
        <taxon>Bacteria</taxon>
        <taxon>Bacillati</taxon>
        <taxon>Bacillota</taxon>
        <taxon>Bacilli</taxon>
        <taxon>Bacillales</taxon>
        <taxon>Bacillales Family X. Incertae Sedis</taxon>
        <taxon>Brockia</taxon>
    </lineage>
</organism>